<gene>
    <name evidence="1" type="ORF">CEV32_0277</name>
</gene>
<accession>A0A256FHH5</accession>
<dbReference type="Gene3D" id="3.30.2000.20">
    <property type="match status" value="1"/>
</dbReference>
<dbReference type="AlphaFoldDB" id="A0A256FHH5"/>
<evidence type="ECO:0008006" key="3">
    <source>
        <dbReference type="Google" id="ProtNLM"/>
    </source>
</evidence>
<name>A0A256FHH5_9HYPH</name>
<proteinExistence type="predicted"/>
<comment type="caution">
    <text evidence="1">The sequence shown here is derived from an EMBL/GenBank/DDBJ whole genome shotgun (WGS) entry which is preliminary data.</text>
</comment>
<dbReference type="OrthoDB" id="7305894at2"/>
<dbReference type="Proteomes" id="UP000216345">
    <property type="component" value="Unassembled WGS sequence"/>
</dbReference>
<dbReference type="EMBL" id="NNRK01000026">
    <property type="protein sequence ID" value="OYR14279.1"/>
    <property type="molecule type" value="Genomic_DNA"/>
</dbReference>
<dbReference type="RefSeq" id="WP_094577057.1">
    <property type="nucleotide sequence ID" value="NZ_JBHEEL010000001.1"/>
</dbReference>
<sequence>MATPQTFEPIEDFLKSQWTDTPLVFENEDWPTPDEPEPFVFVEIFGDLMDQASIGAETQAANRWRENGQLSLHVLVPRGGGTRKARQLSRQLYDLFRGQEIGAIRFGMASIGAGEPGEMDGNYYRMTVTIDVERDEG</sequence>
<protein>
    <recommendedName>
        <fullName evidence="3">DUF3168 domain-containing protein</fullName>
    </recommendedName>
</protein>
<keyword evidence="2" id="KW-1185">Reference proteome</keyword>
<organism evidence="1 2">
    <name type="scientific">Brucella rhizosphaerae</name>
    <dbReference type="NCBI Taxonomy" id="571254"/>
    <lineage>
        <taxon>Bacteria</taxon>
        <taxon>Pseudomonadati</taxon>
        <taxon>Pseudomonadota</taxon>
        <taxon>Alphaproteobacteria</taxon>
        <taxon>Hyphomicrobiales</taxon>
        <taxon>Brucellaceae</taxon>
        <taxon>Brucella/Ochrobactrum group</taxon>
        <taxon>Brucella</taxon>
    </lineage>
</organism>
<evidence type="ECO:0000313" key="1">
    <source>
        <dbReference type="EMBL" id="OYR14279.1"/>
    </source>
</evidence>
<reference evidence="1 2" key="1">
    <citation type="submission" date="2017-07" db="EMBL/GenBank/DDBJ databases">
        <title>Phylogenetic study on the rhizospheric bacterium Ochrobactrum sp. A44.</title>
        <authorList>
            <person name="Krzyzanowska D.M."/>
            <person name="Ossowicki A."/>
            <person name="Rajewska M."/>
            <person name="Maciag T."/>
            <person name="Kaczynski Z."/>
            <person name="Czerwicka M."/>
            <person name="Jafra S."/>
        </authorList>
    </citation>
    <scope>NUCLEOTIDE SEQUENCE [LARGE SCALE GENOMIC DNA]</scope>
    <source>
        <strain evidence="1 2">PR17</strain>
    </source>
</reference>
<evidence type="ECO:0000313" key="2">
    <source>
        <dbReference type="Proteomes" id="UP000216345"/>
    </source>
</evidence>